<dbReference type="RefSeq" id="WP_156566397.1">
    <property type="nucleotide sequence ID" value="NZ_CACRTZ010000029.1"/>
</dbReference>
<feature type="signal peptide" evidence="2">
    <location>
        <begin position="1"/>
        <end position="29"/>
    </location>
</feature>
<name>A0A6N3FDJ4_9ENTR</name>
<keyword evidence="2" id="KW-0732">Signal</keyword>
<feature type="region of interest" description="Disordered" evidence="1">
    <location>
        <begin position="489"/>
        <end position="534"/>
    </location>
</feature>
<dbReference type="NCBIfam" id="TIGR01414">
    <property type="entry name" value="autotrans_barl"/>
    <property type="match status" value="1"/>
</dbReference>
<sequence>MNKIRLGQHGSLLVAFTSAQGLLATYAYAAPDSEIINSAVSTGREIYSDFNTLTITPQGSLTGTGYAALNISGGYLASLQNAGAISANNGYAVYSSGTLGSLDNSGTIANNSATGALYLDYGSQTESITNSGLIGDTNSNNYGYAIYNYGYINSLKNKENGSIIGAIALYNNGYINQLENAGLIANNNNGYSSDGAIFNDGTIDTLVNTGTINSSYTSGIVGGSVALRNYGTIGTLINSGTISSNYFAILSDSPSWDAIGTIINSGLIKGPQAIYFYSQNGNNDSLDINNSGTIAGNIYNYSVSPTVIAGGKDKQGVLTGYKDTSGYIFTNGGSVTFSSGSLLLNDHLYTAGGNVINDAAQIQVNNPLIINGNYHQNAAAALISGVSDAATATGDVRTDAGYGRLTVNGAATIDEGSRISLARTGNTYAFAPGQRYVVINANSADTHYNADKLVYSAAGFNGAVKGAEYDDGTRNALVLSLVEAPVAVEPTPAPEPVPEPTPAPEPAPAPQPAPEPAPAPATEPQTPERVTPAPKEATPVIVEPAVPAPVETVATPPVATAPAVAVAPLPVAAQPAPAQPVAAQPPVRALATQPDASAALGGLANYSGISPQLLELYNASLAIDGKAEANRVGERLSASQNINAATASTQAVTQAMSVVSNHINTARNPQTAGMSGVSTGDAYDSWSVWGQPFGGFARQDSSEEVSGYKAKFGGLLLGADRALGDNWRAGAALNYSNTSVRGQDNLSGNRSTANNYGVIGYASYTGNPWYMNLSAGLNRQNYTSTREAEFTGFSGKAHGKFNGQSVTLQSEFGYPFTLPADVVLTPMATFTYGYQHVDSYKESGGNGMALNVGSSHAQSVTSDIGVRLEKTVATRLGNVTPFAQVSWIHQYDDRQMSSTAVYGADTVGETQFVTKGAAPVKDMAGIALGTTLFNNQDLSLDARYDLQAGERYQAHTFSLRLRKTF</sequence>
<feature type="compositionally biased region" description="Pro residues" evidence="1">
    <location>
        <begin position="491"/>
        <end position="521"/>
    </location>
</feature>
<gene>
    <name evidence="4" type="primary">ompB</name>
    <name evidence="4" type="ORF">EMLFYP7_02614</name>
</gene>
<evidence type="ECO:0000256" key="1">
    <source>
        <dbReference type="SAM" id="MobiDB-lite"/>
    </source>
</evidence>
<dbReference type="Pfam" id="PF03797">
    <property type="entry name" value="Autotransporter"/>
    <property type="match status" value="1"/>
</dbReference>
<dbReference type="InterPro" id="IPR005546">
    <property type="entry name" value="Autotransporte_beta"/>
</dbReference>
<accession>A0A6N3FDJ4</accession>
<dbReference type="AlphaFoldDB" id="A0A6N3FDJ4"/>
<dbReference type="SMART" id="SM00869">
    <property type="entry name" value="Autotransporter"/>
    <property type="match status" value="1"/>
</dbReference>
<feature type="chain" id="PRO_5027003637" evidence="2">
    <location>
        <begin position="30"/>
        <end position="965"/>
    </location>
</feature>
<dbReference type="InterPro" id="IPR006315">
    <property type="entry name" value="OM_autotransptr_brl_dom"/>
</dbReference>
<dbReference type="SUPFAM" id="SSF103515">
    <property type="entry name" value="Autotransporter"/>
    <property type="match status" value="1"/>
</dbReference>
<proteinExistence type="predicted"/>
<evidence type="ECO:0000256" key="2">
    <source>
        <dbReference type="SAM" id="SignalP"/>
    </source>
</evidence>
<dbReference type="InterPro" id="IPR036709">
    <property type="entry name" value="Autotransporte_beta_dom_sf"/>
</dbReference>
<organism evidence="4">
    <name type="scientific">Phytobacter massiliensis</name>
    <dbReference type="NCBI Taxonomy" id="1485952"/>
    <lineage>
        <taxon>Bacteria</taxon>
        <taxon>Pseudomonadati</taxon>
        <taxon>Pseudomonadota</taxon>
        <taxon>Gammaproteobacteria</taxon>
        <taxon>Enterobacterales</taxon>
        <taxon>Enterobacteriaceae</taxon>
        <taxon>Phytobacter</taxon>
    </lineage>
</organism>
<dbReference type="EMBL" id="CACRTZ010000029">
    <property type="protein sequence ID" value="VYU50144.1"/>
    <property type="molecule type" value="Genomic_DNA"/>
</dbReference>
<dbReference type="GO" id="GO:0019867">
    <property type="term" value="C:outer membrane"/>
    <property type="evidence" value="ECO:0007669"/>
    <property type="project" value="InterPro"/>
</dbReference>
<feature type="domain" description="Autotransporter" evidence="3">
    <location>
        <begin position="681"/>
        <end position="965"/>
    </location>
</feature>
<evidence type="ECO:0000313" key="4">
    <source>
        <dbReference type="EMBL" id="VYU50144.1"/>
    </source>
</evidence>
<dbReference type="Gene3D" id="2.40.128.130">
    <property type="entry name" value="Autotransporter beta-domain"/>
    <property type="match status" value="1"/>
</dbReference>
<dbReference type="PROSITE" id="PS51208">
    <property type="entry name" value="AUTOTRANSPORTER"/>
    <property type="match status" value="1"/>
</dbReference>
<reference evidence="4" key="1">
    <citation type="submission" date="2019-11" db="EMBL/GenBank/DDBJ databases">
        <authorList>
            <person name="Feng L."/>
        </authorList>
    </citation>
    <scope>NUCLEOTIDE SEQUENCE</scope>
    <source>
        <strain evidence="4">EMassiliensisLFYP7</strain>
    </source>
</reference>
<evidence type="ECO:0000259" key="3">
    <source>
        <dbReference type="PROSITE" id="PS51208"/>
    </source>
</evidence>
<protein>
    <submittedName>
        <fullName evidence="4">Outer membrane protein B</fullName>
    </submittedName>
</protein>